<dbReference type="InterPro" id="IPR042257">
    <property type="entry name" value="DGOK_C"/>
</dbReference>
<dbReference type="GO" id="GO:0008671">
    <property type="term" value="F:2-dehydro-3-deoxygalactonokinase activity"/>
    <property type="evidence" value="ECO:0007669"/>
    <property type="project" value="InterPro"/>
</dbReference>
<dbReference type="CDD" id="cd24012">
    <property type="entry name" value="ASKHA_NBD_KDGal-kinase"/>
    <property type="match status" value="1"/>
</dbReference>
<name>A0A545T5V2_9PROT</name>
<dbReference type="EMBL" id="VHSH01000012">
    <property type="protein sequence ID" value="TQV72542.1"/>
    <property type="molecule type" value="Genomic_DNA"/>
</dbReference>
<reference evidence="1 2" key="1">
    <citation type="submission" date="2019-06" db="EMBL/GenBank/DDBJ databases">
        <title>Whole genome sequence for Rhodospirillaceae sp. R148.</title>
        <authorList>
            <person name="Wang G."/>
        </authorList>
    </citation>
    <scope>NUCLEOTIDE SEQUENCE [LARGE SCALE GENOMIC DNA]</scope>
    <source>
        <strain evidence="1 2">R148</strain>
    </source>
</reference>
<comment type="caution">
    <text evidence="1">The sequence shown here is derived from an EMBL/GenBank/DDBJ whole genome shotgun (WGS) entry which is preliminary data.</text>
</comment>
<keyword evidence="1" id="KW-0808">Transferase</keyword>
<dbReference type="GO" id="GO:0034194">
    <property type="term" value="P:D-galactonate catabolic process"/>
    <property type="evidence" value="ECO:0007669"/>
    <property type="project" value="InterPro"/>
</dbReference>
<dbReference type="RefSeq" id="WP_142899389.1">
    <property type="nucleotide sequence ID" value="NZ_ML660063.1"/>
</dbReference>
<dbReference type="OrthoDB" id="256574at2"/>
<proteinExistence type="predicted"/>
<dbReference type="Proteomes" id="UP000315252">
    <property type="component" value="Unassembled WGS sequence"/>
</dbReference>
<protein>
    <submittedName>
        <fullName evidence="1">2-dehydro-3-deoxygalactonokinase</fullName>
    </submittedName>
</protein>
<keyword evidence="1" id="KW-0418">Kinase</keyword>
<dbReference type="Gene3D" id="3.30.420.300">
    <property type="entry name" value="2-keto-3-deoxy-galactonokinase, substrate binding domain"/>
    <property type="match status" value="1"/>
</dbReference>
<evidence type="ECO:0000313" key="2">
    <source>
        <dbReference type="Proteomes" id="UP000315252"/>
    </source>
</evidence>
<dbReference type="Pfam" id="PF05035">
    <property type="entry name" value="DGOK"/>
    <property type="match status" value="1"/>
</dbReference>
<organism evidence="1 2">
    <name type="scientific">Denitrobaculum tricleocarpae</name>
    <dbReference type="NCBI Taxonomy" id="2591009"/>
    <lineage>
        <taxon>Bacteria</taxon>
        <taxon>Pseudomonadati</taxon>
        <taxon>Pseudomonadota</taxon>
        <taxon>Alphaproteobacteria</taxon>
        <taxon>Rhodospirillales</taxon>
        <taxon>Rhodospirillaceae</taxon>
        <taxon>Denitrobaculum</taxon>
    </lineage>
</organism>
<dbReference type="InterPro" id="IPR042258">
    <property type="entry name" value="DGOK_N"/>
</dbReference>
<evidence type="ECO:0000313" key="1">
    <source>
        <dbReference type="EMBL" id="TQV72542.1"/>
    </source>
</evidence>
<dbReference type="InterPro" id="IPR007729">
    <property type="entry name" value="DGOK"/>
</dbReference>
<sequence>MTETGARLLVDWGTTNLRAFLVDASREILERQASDQGILSVPPDDMPALLDQLAAPWSERLRGAPAVLCGMVGSINGWTEVPYVTCPAAPADLPKGAQKVTSAAGREVFILPGLTRHRRLGGELMQADVMRGEETQIFGALRHLKRSDATFCLPGTHAKWARVEAGRCADFATYFTGELYSVLIRHSLLGRLMEQAGDEAETALPEGFERGLRVAQAAEGLTGSLFSARADVLAGFMTKAESPGYLSGLLIGFEIREALPRFSPGVGAPGPIVIVGAHGLVPLYRTALHHSGVRVEELDGDTAVIAGLLQASELLDI</sequence>
<dbReference type="Gene3D" id="3.30.420.310">
    <property type="entry name" value="2-keto-3-deoxy-galactonokinase, C-terminal domain"/>
    <property type="match status" value="1"/>
</dbReference>
<gene>
    <name evidence="1" type="ORF">FKG95_26105</name>
</gene>
<dbReference type="AlphaFoldDB" id="A0A545T5V2"/>
<accession>A0A545T5V2</accession>
<keyword evidence="2" id="KW-1185">Reference proteome</keyword>